<name>A0A7C3N9I6_UNCW3</name>
<sequence>MNKGLKERFLNALKATFYAYNKYGARSNKKLIPIHTWFAKEIISELGNDYSSMSLGTGGEYEIEGKYYPKLLDITVFSNEKPIVTLSFKFVTSNYSQNSNNYFENLLGETANIRRTGVGFSHFLVLRGHTPYYDKAAGNKRGELKKTEILSEHHIQKYIKLFKDCDFPHRPDVLGIAIIDFDTKNNPYFTDLKKLGLQDETIKIIESEFSIEIFIKKVRALCELKK</sequence>
<dbReference type="AlphaFoldDB" id="A0A7C3N9I6"/>
<proteinExistence type="predicted"/>
<reference evidence="1" key="1">
    <citation type="journal article" date="2020" name="mSystems">
        <title>Genome- and Community-Level Interaction Insights into Carbon Utilization and Element Cycling Functions of Hydrothermarchaeota in Hydrothermal Sediment.</title>
        <authorList>
            <person name="Zhou Z."/>
            <person name="Liu Y."/>
            <person name="Xu W."/>
            <person name="Pan J."/>
            <person name="Luo Z.H."/>
            <person name="Li M."/>
        </authorList>
    </citation>
    <scope>NUCLEOTIDE SEQUENCE [LARGE SCALE GENOMIC DNA]</scope>
    <source>
        <strain evidence="1">SpSt-464</strain>
    </source>
</reference>
<gene>
    <name evidence="1" type="ORF">ENS15_05700</name>
</gene>
<evidence type="ECO:0000313" key="1">
    <source>
        <dbReference type="EMBL" id="HFK24125.1"/>
    </source>
</evidence>
<dbReference type="EMBL" id="DSTT01000005">
    <property type="protein sequence ID" value="HFK24125.1"/>
    <property type="molecule type" value="Genomic_DNA"/>
</dbReference>
<comment type="caution">
    <text evidence="1">The sequence shown here is derived from an EMBL/GenBank/DDBJ whole genome shotgun (WGS) entry which is preliminary data.</text>
</comment>
<organism evidence="1">
    <name type="scientific">candidate division WOR-3 bacterium</name>
    <dbReference type="NCBI Taxonomy" id="2052148"/>
    <lineage>
        <taxon>Bacteria</taxon>
        <taxon>Bacteria division WOR-3</taxon>
    </lineage>
</organism>
<protein>
    <submittedName>
        <fullName evidence="1">Uncharacterized protein</fullName>
    </submittedName>
</protein>
<accession>A0A7C3N9I6</accession>